<proteinExistence type="predicted"/>
<name>A0AAE0XTS9_9GAST</name>
<keyword evidence="3" id="KW-1185">Reference proteome</keyword>
<accession>A0AAE0XTS9</accession>
<gene>
    <name evidence="2" type="ORF">RRG08_000869</name>
</gene>
<dbReference type="EMBL" id="JAWDGP010007602">
    <property type="protein sequence ID" value="KAK3711608.1"/>
    <property type="molecule type" value="Genomic_DNA"/>
</dbReference>
<organism evidence="2 3">
    <name type="scientific">Elysia crispata</name>
    <name type="common">lettuce slug</name>
    <dbReference type="NCBI Taxonomy" id="231223"/>
    <lineage>
        <taxon>Eukaryota</taxon>
        <taxon>Metazoa</taxon>
        <taxon>Spiralia</taxon>
        <taxon>Lophotrochozoa</taxon>
        <taxon>Mollusca</taxon>
        <taxon>Gastropoda</taxon>
        <taxon>Heterobranchia</taxon>
        <taxon>Euthyneura</taxon>
        <taxon>Panpulmonata</taxon>
        <taxon>Sacoglossa</taxon>
        <taxon>Placobranchoidea</taxon>
        <taxon>Plakobranchidae</taxon>
        <taxon>Elysia</taxon>
    </lineage>
</organism>
<dbReference type="AlphaFoldDB" id="A0AAE0XTS9"/>
<evidence type="ECO:0000313" key="2">
    <source>
        <dbReference type="EMBL" id="KAK3711608.1"/>
    </source>
</evidence>
<reference evidence="2" key="1">
    <citation type="journal article" date="2023" name="G3 (Bethesda)">
        <title>A reference genome for the long-term kleptoplast-retaining sea slug Elysia crispata morphotype clarki.</title>
        <authorList>
            <person name="Eastman K.E."/>
            <person name="Pendleton A.L."/>
            <person name="Shaikh M.A."/>
            <person name="Suttiyut T."/>
            <person name="Ogas R."/>
            <person name="Tomko P."/>
            <person name="Gavelis G."/>
            <person name="Widhalm J.R."/>
            <person name="Wisecaver J.H."/>
        </authorList>
    </citation>
    <scope>NUCLEOTIDE SEQUENCE</scope>
    <source>
        <strain evidence="2">ECLA1</strain>
    </source>
</reference>
<dbReference type="Proteomes" id="UP001283361">
    <property type="component" value="Unassembled WGS sequence"/>
</dbReference>
<feature type="region of interest" description="Disordered" evidence="1">
    <location>
        <begin position="82"/>
        <end position="116"/>
    </location>
</feature>
<sequence length="116" mass="13353">MRNVQVRDWDKTCVRTIQVWLHPGLHSPLASAGFREGRNFENLTLNLVIIVGIADGKPESQQFKHGIEWIKNMRQLYYTDRKEKSGRFSDSNESDRVVNTGNRGHGFAGQHTHHQV</sequence>
<evidence type="ECO:0000256" key="1">
    <source>
        <dbReference type="SAM" id="MobiDB-lite"/>
    </source>
</evidence>
<protein>
    <submittedName>
        <fullName evidence="2">Uncharacterized protein</fullName>
    </submittedName>
</protein>
<evidence type="ECO:0000313" key="3">
    <source>
        <dbReference type="Proteomes" id="UP001283361"/>
    </source>
</evidence>
<comment type="caution">
    <text evidence="2">The sequence shown here is derived from an EMBL/GenBank/DDBJ whole genome shotgun (WGS) entry which is preliminary data.</text>
</comment>